<dbReference type="OrthoDB" id="9788802at2"/>
<keyword evidence="1" id="KW-0472">Membrane</keyword>
<dbReference type="PATRIC" id="fig|1747903.4.peg.1809"/>
<proteinExistence type="predicted"/>
<sequence>MSRLHLRRTRGFTMVELVVVIVILGIVSSMVAVFVTVPVRSYIDTAARGELADIADTATRRIARDVRLALPNSVRVDSTGRYLELLLTKTGGRYLSVNDNTPGNVLAFDTDPAPATPANVFTIVGAAPTGAQAIVPGDFIVVNNLGGGMPPVDAYFCNGKCNRATVSAVNGTNITLAANPFLVSDPATLSIPSPGNRFQVVTTPVTYFCAPDGNGGGTLRRFSGYAIGPNQPVNAGAAPLSNAPVSALLAGRVNECRFIFTELANVQRGLVSISLVLGTATSSSGQIALQQQAQVNNTP</sequence>
<comment type="caution">
    <text evidence="2">The sequence shown here is derived from an EMBL/GenBank/DDBJ whole genome shotgun (WGS) entry which is preliminary data.</text>
</comment>
<evidence type="ECO:0000256" key="1">
    <source>
        <dbReference type="SAM" id="Phobius"/>
    </source>
</evidence>
<dbReference type="Proteomes" id="UP000092713">
    <property type="component" value="Unassembled WGS sequence"/>
</dbReference>
<keyword evidence="1" id="KW-0812">Transmembrane</keyword>
<evidence type="ECO:0000313" key="3">
    <source>
        <dbReference type="Proteomes" id="UP000092713"/>
    </source>
</evidence>
<dbReference type="NCBIfam" id="TIGR02532">
    <property type="entry name" value="IV_pilin_GFxxxE"/>
    <property type="match status" value="1"/>
</dbReference>
<gene>
    <name evidence="2" type="ORF">ASR47_1005216</name>
</gene>
<reference evidence="2 3" key="1">
    <citation type="submission" date="2016-04" db="EMBL/GenBank/DDBJ databases">
        <title>Draft genome sequence of Janthinobacterium psychrotolerans sp. nov., isolated from freshwater sediments in Denmark.</title>
        <authorList>
            <person name="Gong X."/>
            <person name="Skrivergaard S."/>
            <person name="Korsgaard B.S."/>
            <person name="Schreiber L."/>
            <person name="Marshall I.P."/>
            <person name="Finster K."/>
            <person name="Schramm A."/>
        </authorList>
    </citation>
    <scope>NUCLEOTIDE SEQUENCE [LARGE SCALE GENOMIC DNA]</scope>
    <source>
        <strain evidence="2 3">S3-2</strain>
    </source>
</reference>
<organism evidence="2 3">
    <name type="scientific">Janthinobacterium psychrotolerans</name>
    <dbReference type="NCBI Taxonomy" id="1747903"/>
    <lineage>
        <taxon>Bacteria</taxon>
        <taxon>Pseudomonadati</taxon>
        <taxon>Pseudomonadota</taxon>
        <taxon>Betaproteobacteria</taxon>
        <taxon>Burkholderiales</taxon>
        <taxon>Oxalobacteraceae</taxon>
        <taxon>Janthinobacterium</taxon>
    </lineage>
</organism>
<dbReference type="Pfam" id="PF07963">
    <property type="entry name" value="N_methyl"/>
    <property type="match status" value="1"/>
</dbReference>
<dbReference type="AlphaFoldDB" id="A0A1A7BXL8"/>
<keyword evidence="1" id="KW-1133">Transmembrane helix</keyword>
<name>A0A1A7BXL8_9BURK</name>
<dbReference type="Gene3D" id="3.30.700.10">
    <property type="entry name" value="Glycoprotein, Type 4 Pilin"/>
    <property type="match status" value="1"/>
</dbReference>
<dbReference type="InterPro" id="IPR045584">
    <property type="entry name" value="Pilin-like"/>
</dbReference>
<dbReference type="EMBL" id="LOCQ01000058">
    <property type="protein sequence ID" value="OBV38262.1"/>
    <property type="molecule type" value="Genomic_DNA"/>
</dbReference>
<dbReference type="InterPro" id="IPR012902">
    <property type="entry name" value="N_methyl_site"/>
</dbReference>
<dbReference type="RefSeq" id="WP_065309123.1">
    <property type="nucleotide sequence ID" value="NZ_LOCQ01000058.1"/>
</dbReference>
<accession>A0A1A7BXL8</accession>
<evidence type="ECO:0000313" key="2">
    <source>
        <dbReference type="EMBL" id="OBV38262.1"/>
    </source>
</evidence>
<protein>
    <submittedName>
        <fullName evidence="2">MSHA biogenesis protein MshO</fullName>
    </submittedName>
</protein>
<dbReference type="SUPFAM" id="SSF54523">
    <property type="entry name" value="Pili subunits"/>
    <property type="match status" value="1"/>
</dbReference>
<keyword evidence="3" id="KW-1185">Reference proteome</keyword>
<dbReference type="STRING" id="1747903.ASR47_1005216"/>
<feature type="transmembrane region" description="Helical" evidence="1">
    <location>
        <begin position="12"/>
        <end position="35"/>
    </location>
</feature>